<accession>A0ACA9LR94</accession>
<evidence type="ECO:0000313" key="2">
    <source>
        <dbReference type="Proteomes" id="UP000789525"/>
    </source>
</evidence>
<organism evidence="1 2">
    <name type="scientific">Acaulospora colombiana</name>
    <dbReference type="NCBI Taxonomy" id="27376"/>
    <lineage>
        <taxon>Eukaryota</taxon>
        <taxon>Fungi</taxon>
        <taxon>Fungi incertae sedis</taxon>
        <taxon>Mucoromycota</taxon>
        <taxon>Glomeromycotina</taxon>
        <taxon>Glomeromycetes</taxon>
        <taxon>Diversisporales</taxon>
        <taxon>Acaulosporaceae</taxon>
        <taxon>Acaulospora</taxon>
    </lineage>
</organism>
<protein>
    <submittedName>
        <fullName evidence="1">706_t:CDS:1</fullName>
    </submittedName>
</protein>
<comment type="caution">
    <text evidence="1">The sequence shown here is derived from an EMBL/GenBank/DDBJ whole genome shotgun (WGS) entry which is preliminary data.</text>
</comment>
<gene>
    <name evidence="1" type="ORF">ACOLOM_LOCUS4339</name>
</gene>
<dbReference type="Proteomes" id="UP000789525">
    <property type="component" value="Unassembled WGS sequence"/>
</dbReference>
<reference evidence="1" key="1">
    <citation type="submission" date="2021-06" db="EMBL/GenBank/DDBJ databases">
        <authorList>
            <person name="Kallberg Y."/>
            <person name="Tangrot J."/>
            <person name="Rosling A."/>
        </authorList>
    </citation>
    <scope>NUCLEOTIDE SEQUENCE</scope>
    <source>
        <strain evidence="1">CL356</strain>
    </source>
</reference>
<name>A0ACA9LR94_9GLOM</name>
<dbReference type="EMBL" id="CAJVPT010007120">
    <property type="protein sequence ID" value="CAG8537679.1"/>
    <property type="molecule type" value="Genomic_DNA"/>
</dbReference>
<proteinExistence type="predicted"/>
<sequence length="1049" mass="113260">MAGRPLSYPASLPPFSLPQDNSIQPYSAMSRPIQLSIGKIFTPSPHLVHLRQTSSTTRVVWLTIFALWAEIYAPHFFEDAFEDSIIVILLHLFCGWTRSILKSITQIVSLTIFNLLSLFIYPSLKDYEPKSKTSPIKREYSSNKSNFHRASPLPSPVRPAITPIKAPAPIDDGDKVVTTSPHHPNLLENITSVSTPILKTSLTTPKLPPILSKTGFSKTVSPKGKSRKAGKAPSERGYKQFIKGNVPPKQLPPTEKLEEVDPLAPTPFQPKATRSAYLDDLADMTAFLEQNIPVQSQPPTFSPLDYKILFPEDDNVTKYDHNTIQLGGPHEEIQVSKAPLLEDAIQPSNRTPEPVKLDQTPSSNSSRYAPFALSDPVSSSLFTHEPAIVAKSGKYTAQNPVTQPPVSKLAHPQISLDWSAQDTEGQKIHDHEMVDAYSAKYHLNDTVIDIDLYPGSSTNDEKDTEMAHEYMKDVPPQYVAVSYPPICNETPQPEVLMSDGHCKIISLSVQEAICNGDMEMSDEDEFIPVLDEELSMDLSTPMSPVPVNIPFGISTLDSSTSILPSPLSPKIGVSSEPPVLDASVPVSSYSPASNLYVPPLTLNLSLSISSHPPSGNIPPETAISDVPTPITNPLPSPLSTPPDVSPPLQRNPPPGPSLLDLFADIALQHPIGKTTPKPVDSSVLPAPIPEMTSTNLAHGPHSEALNIQSEEFRPNIITPEAFAEALLASKSESDPAEIDDAESFLHFLEQITAQNNQGENDLATMISFDHALNPTPPPPPTHSEGGSNCNVPISLPLAPAFALPTPKAGPDSNSGISTRKPDTIPIYPNNIIPVDDVATSTMGSNSLVQPTNTNTNLMQITNPTLHPSSGFSTISSEDEVKIISNLNHGQQSLGTISSVANKDQLRNPIQVGIHTPYTSAVSEGPVIVSNAVASTSGSSGSTAPTNSSTTRNILPLPKPRNGGIFRKEPNDVQKTSGASSPITAPTTSDPLLRSRTRIGPSPLSQSVTAQDDQAKTEEEDYNDLMKEMKEKAALRALNRSQANVIEQHL</sequence>
<evidence type="ECO:0000313" key="1">
    <source>
        <dbReference type="EMBL" id="CAG8537679.1"/>
    </source>
</evidence>
<keyword evidence="2" id="KW-1185">Reference proteome</keyword>